<dbReference type="Proteomes" id="UP001055437">
    <property type="component" value="Chromosome"/>
</dbReference>
<evidence type="ECO:0000313" key="6">
    <source>
        <dbReference type="Proteomes" id="UP001055437"/>
    </source>
</evidence>
<dbReference type="GO" id="GO:0000166">
    <property type="term" value="F:nucleotide binding"/>
    <property type="evidence" value="ECO:0007669"/>
    <property type="project" value="UniProtKB-KW"/>
</dbReference>
<dbReference type="NCBIfam" id="TIGR00277">
    <property type="entry name" value="HDIG"/>
    <property type="match status" value="1"/>
</dbReference>
<dbReference type="OrthoDB" id="9805698at2"/>
<keyword evidence="6" id="KW-1185">Reference proteome</keyword>
<organism evidence="3 5">
    <name type="scientific">Clostridium septicum</name>
    <dbReference type="NCBI Taxonomy" id="1504"/>
    <lineage>
        <taxon>Bacteria</taxon>
        <taxon>Bacillati</taxon>
        <taxon>Bacillota</taxon>
        <taxon>Clostridia</taxon>
        <taxon>Eubacteriales</taxon>
        <taxon>Clostridiaceae</taxon>
        <taxon>Clostridium</taxon>
    </lineage>
</organism>
<dbReference type="PANTHER" id="PTHR47545:SF2">
    <property type="entry name" value="CC-ADDING TRNA NUCLEOTIDYLTRANSFERASE"/>
    <property type="match status" value="1"/>
</dbReference>
<dbReference type="InterPro" id="IPR006675">
    <property type="entry name" value="HDIG_dom"/>
</dbReference>
<reference evidence="3 5" key="1">
    <citation type="submission" date="2017-09" db="EMBL/GenBank/DDBJ databases">
        <authorList>
            <person name="Thomas P."/>
            <person name="Seyboldt C."/>
        </authorList>
    </citation>
    <scope>NUCLEOTIDE SEQUENCE [LARGE SCALE GENOMIC DNA]</scope>
    <source>
        <strain evidence="3 5">DSM 7534</strain>
    </source>
</reference>
<evidence type="ECO:0000313" key="4">
    <source>
        <dbReference type="EMBL" id="USS02155.1"/>
    </source>
</evidence>
<dbReference type="EMBL" id="CP099799">
    <property type="protein sequence ID" value="USS02155.1"/>
    <property type="molecule type" value="Genomic_DNA"/>
</dbReference>
<feature type="domain" description="HD" evidence="2">
    <location>
        <begin position="59"/>
        <end position="177"/>
    </location>
</feature>
<reference evidence="4" key="2">
    <citation type="submission" date="2022-06" db="EMBL/GenBank/DDBJ databases">
        <authorList>
            <person name="Holder M.E."/>
            <person name="Ajami N.J."/>
            <person name="Petrosino J.F."/>
        </authorList>
    </citation>
    <scope>NUCLEOTIDE SEQUENCE</scope>
    <source>
        <strain evidence="4">RMA 8861</strain>
    </source>
</reference>
<dbReference type="Pfam" id="PF01966">
    <property type="entry name" value="HD"/>
    <property type="match status" value="1"/>
</dbReference>
<proteinExistence type="predicted"/>
<accession>A0A9N7PMS6</accession>
<evidence type="ECO:0000313" key="3">
    <source>
        <dbReference type="EMBL" id="AYE35552.1"/>
    </source>
</evidence>
<dbReference type="AlphaFoldDB" id="A0A9N7PMS6"/>
<gene>
    <name evidence="3" type="ORF">CP523_14555</name>
    <name evidence="4" type="ORF">NH397_06980</name>
</gene>
<protein>
    <submittedName>
        <fullName evidence="4">HDIG domain-containing protein</fullName>
    </submittedName>
    <submittedName>
        <fullName evidence="3">Poly(A) polymerase</fullName>
    </submittedName>
</protein>
<dbReference type="EMBL" id="CP023671">
    <property type="protein sequence ID" value="AYE35552.1"/>
    <property type="molecule type" value="Genomic_DNA"/>
</dbReference>
<dbReference type="KEGG" id="csep:CP523_14555"/>
<evidence type="ECO:0000259" key="2">
    <source>
        <dbReference type="Pfam" id="PF01966"/>
    </source>
</evidence>
<keyword evidence="1" id="KW-0547">Nucleotide-binding</keyword>
<sequence>MNDEEVFKKLDNILKCEEFPSYFINSIRNDKEFKESKFNILNKLEGIEQEKRFHPEGNVWNHTCMVTDKAAEVSNFADDKRSFMWAALLHDVGKVTNTKWIRGRWRSYDHDTAGANIVRDILSLVSSDKRFNLRVETLVKFHMHHIYIDKNLPFGDMKGLIDTNNIKDLMLIFTCDKLGRGNKDTKDRKNIFCELKSILGKIEKEANCQYKDIKEILSYIERKECSLKEIF</sequence>
<dbReference type="InterPro" id="IPR050124">
    <property type="entry name" value="tRNA_CCA-adding_enzyme"/>
</dbReference>
<dbReference type="CDD" id="cd00077">
    <property type="entry name" value="HDc"/>
    <property type="match status" value="1"/>
</dbReference>
<dbReference type="InterPro" id="IPR003607">
    <property type="entry name" value="HD/PDEase_dom"/>
</dbReference>
<dbReference type="GeneID" id="303561907"/>
<dbReference type="InterPro" id="IPR006674">
    <property type="entry name" value="HD_domain"/>
</dbReference>
<dbReference type="RefSeq" id="WP_066678676.1">
    <property type="nucleotide sequence ID" value="NZ_CABMIZ010000049.1"/>
</dbReference>
<dbReference type="Proteomes" id="UP000280586">
    <property type="component" value="Chromosome"/>
</dbReference>
<dbReference type="Gene3D" id="1.10.3090.10">
    <property type="entry name" value="cca-adding enzyme, domain 2"/>
    <property type="match status" value="1"/>
</dbReference>
<evidence type="ECO:0000313" key="5">
    <source>
        <dbReference type="Proteomes" id="UP000280586"/>
    </source>
</evidence>
<evidence type="ECO:0000256" key="1">
    <source>
        <dbReference type="ARBA" id="ARBA00022741"/>
    </source>
</evidence>
<dbReference type="SUPFAM" id="SSF109604">
    <property type="entry name" value="HD-domain/PDEase-like"/>
    <property type="match status" value="1"/>
</dbReference>
<dbReference type="PANTHER" id="PTHR47545">
    <property type="entry name" value="MULTIFUNCTIONAL CCA PROTEIN"/>
    <property type="match status" value="1"/>
</dbReference>
<name>A0A9N7PMS6_CLOSE</name>